<evidence type="ECO:0000313" key="4">
    <source>
        <dbReference type="Proteomes" id="UP000001861"/>
    </source>
</evidence>
<dbReference type="eggNOG" id="KOG1398">
    <property type="taxonomic scope" value="Eukaryota"/>
</dbReference>
<evidence type="ECO:0000313" key="3">
    <source>
        <dbReference type="EMBL" id="EAU92994.1"/>
    </source>
</evidence>
<feature type="compositionally biased region" description="Polar residues" evidence="1">
    <location>
        <begin position="227"/>
        <end position="238"/>
    </location>
</feature>
<dbReference type="PANTHER" id="PTHR12459:SF15">
    <property type="entry name" value="TRANSMEMBRANE PROTEIN 135"/>
    <property type="match status" value="1"/>
</dbReference>
<dbReference type="PANTHER" id="PTHR12459">
    <property type="entry name" value="TRANSMEMBRANE PROTEIN 135-RELATED"/>
    <property type="match status" value="1"/>
</dbReference>
<comment type="caution">
    <text evidence="3">The sequence shown here is derived from an EMBL/GenBank/DDBJ whole genome shotgun (WGS) entry which is preliminary data.</text>
</comment>
<dbReference type="InParanoid" id="A8N1N4"/>
<gene>
    <name evidence="3" type="ORF">CC1G_06714</name>
</gene>
<dbReference type="GeneID" id="6005151"/>
<organism evidence="3 4">
    <name type="scientific">Coprinopsis cinerea (strain Okayama-7 / 130 / ATCC MYA-4618 / FGSC 9003)</name>
    <name type="common">Inky cap fungus</name>
    <name type="synonym">Hormographiella aspergillata</name>
    <dbReference type="NCBI Taxonomy" id="240176"/>
    <lineage>
        <taxon>Eukaryota</taxon>
        <taxon>Fungi</taxon>
        <taxon>Dikarya</taxon>
        <taxon>Basidiomycota</taxon>
        <taxon>Agaricomycotina</taxon>
        <taxon>Agaricomycetes</taxon>
        <taxon>Agaricomycetidae</taxon>
        <taxon>Agaricales</taxon>
        <taxon>Agaricineae</taxon>
        <taxon>Psathyrellaceae</taxon>
        <taxon>Coprinopsis</taxon>
    </lineage>
</organism>
<name>A8N1N4_COPC7</name>
<feature type="compositionally biased region" description="Basic and acidic residues" evidence="1">
    <location>
        <begin position="213"/>
        <end position="223"/>
    </location>
</feature>
<accession>A8N1N4</accession>
<dbReference type="InterPro" id="IPR026749">
    <property type="entry name" value="Tmem135"/>
</dbReference>
<feature type="transmembrane region" description="Helical" evidence="2">
    <location>
        <begin position="435"/>
        <end position="455"/>
    </location>
</feature>
<feature type="region of interest" description="Disordered" evidence="1">
    <location>
        <begin position="213"/>
        <end position="238"/>
    </location>
</feature>
<dbReference type="EMBL" id="AACS02000001">
    <property type="protein sequence ID" value="EAU92994.1"/>
    <property type="molecule type" value="Genomic_DNA"/>
</dbReference>
<keyword evidence="2" id="KW-1133">Transmembrane helix</keyword>
<evidence type="ECO:0000256" key="1">
    <source>
        <dbReference type="SAM" id="MobiDB-lite"/>
    </source>
</evidence>
<proteinExistence type="predicted"/>
<reference evidence="3 4" key="1">
    <citation type="journal article" date="2010" name="Proc. Natl. Acad. Sci. U.S.A.">
        <title>Insights into evolution of multicellular fungi from the assembled chromosomes of the mushroom Coprinopsis cinerea (Coprinus cinereus).</title>
        <authorList>
            <person name="Stajich J.E."/>
            <person name="Wilke S.K."/>
            <person name="Ahren D."/>
            <person name="Au C.H."/>
            <person name="Birren B.W."/>
            <person name="Borodovsky M."/>
            <person name="Burns C."/>
            <person name="Canback B."/>
            <person name="Casselton L.A."/>
            <person name="Cheng C.K."/>
            <person name="Deng J."/>
            <person name="Dietrich F.S."/>
            <person name="Fargo D.C."/>
            <person name="Farman M.L."/>
            <person name="Gathman A.C."/>
            <person name="Goldberg J."/>
            <person name="Guigo R."/>
            <person name="Hoegger P.J."/>
            <person name="Hooker J.B."/>
            <person name="Huggins A."/>
            <person name="James T.Y."/>
            <person name="Kamada T."/>
            <person name="Kilaru S."/>
            <person name="Kodira C."/>
            <person name="Kues U."/>
            <person name="Kupfer D."/>
            <person name="Kwan H.S."/>
            <person name="Lomsadze A."/>
            <person name="Li W."/>
            <person name="Lilly W.W."/>
            <person name="Ma L.J."/>
            <person name="Mackey A.J."/>
            <person name="Manning G."/>
            <person name="Martin F."/>
            <person name="Muraguchi H."/>
            <person name="Natvig D.O."/>
            <person name="Palmerini H."/>
            <person name="Ramesh M.A."/>
            <person name="Rehmeyer C.J."/>
            <person name="Roe B.A."/>
            <person name="Shenoy N."/>
            <person name="Stanke M."/>
            <person name="Ter-Hovhannisyan V."/>
            <person name="Tunlid A."/>
            <person name="Velagapudi R."/>
            <person name="Vision T.J."/>
            <person name="Zeng Q."/>
            <person name="Zolan M.E."/>
            <person name="Pukkila P.J."/>
        </authorList>
    </citation>
    <scope>NUCLEOTIDE SEQUENCE [LARGE SCALE GENOMIC DNA]</scope>
    <source>
        <strain evidence="4">Okayama-7 / 130 / ATCC MYA-4618 / FGSC 9003</strain>
    </source>
</reference>
<feature type="transmembrane region" description="Helical" evidence="2">
    <location>
        <begin position="144"/>
        <end position="161"/>
    </location>
</feature>
<dbReference type="VEuPathDB" id="FungiDB:CC1G_06714"/>
<sequence length="576" mass="63765">MPNTDHDNPKRWLKSLGSVLPSEPNHPTRIALRAYGLALTLTLGPALIPFVTKPLFSRGRKVISIAKFFDVLKRELRHDGFAFAITTAVAGGPVLRTLWKKALDAEERDDAAVVTEQNRQRTYCQQSYSRLKALLKTLETASNQMLFLTNALATLVGFLLLRSGRERQQIANRARSRRKVTGLHSFPTLDFTLFLVVRALDAKVQGFIHDRFSTDPRPTDKPGDATLESTSQKALSSPNRISKHARQLSMQVDAFAFWLCSSRIMWCYFYEPYRLPGSYVKWITALANVDDRLFEALRLIRAKKWSYISGSKEHSEMLQGFAKDLGYPASWGDPALLPAYGGAAANEAWKSLGVTTRPGVGGIPCELVHAEFGKSMGLASSCHANAALRGAKGFMQALAIYIPAHFIPVLLTRPGSLLQLSRVLQTTGAALRSSAFLSTFLALYFYTVCFTRTMVLAKLLPFISHQFWDGPYGCLFAGSLACGTSIWVENGRRRGEMALYVLPRALRTCLPQNLSKKSLPFARLAESFAFVASMSVLLQAGSKRPDSLRGLSRWALDFVLNGRESGKGDTTAERGI</sequence>
<feature type="transmembrane region" description="Helical" evidence="2">
    <location>
        <begin position="30"/>
        <end position="51"/>
    </location>
</feature>
<dbReference type="OMA" id="CFFYEPE"/>
<dbReference type="OrthoDB" id="4021778at2759"/>
<dbReference type="KEGG" id="cci:CC1G_06714"/>
<feature type="transmembrane region" description="Helical" evidence="2">
    <location>
        <begin position="467"/>
        <end position="488"/>
    </location>
</feature>
<protein>
    <submittedName>
        <fullName evidence="3">Integral membrane protein</fullName>
    </submittedName>
</protein>
<evidence type="ECO:0000256" key="2">
    <source>
        <dbReference type="SAM" id="Phobius"/>
    </source>
</evidence>
<feature type="transmembrane region" description="Helical" evidence="2">
    <location>
        <begin position="81"/>
        <end position="99"/>
    </location>
</feature>
<keyword evidence="4" id="KW-1185">Reference proteome</keyword>
<keyword evidence="2" id="KW-0812">Transmembrane</keyword>
<dbReference type="AlphaFoldDB" id="A8N1N4"/>
<dbReference type="Proteomes" id="UP000001861">
    <property type="component" value="Unassembled WGS sequence"/>
</dbReference>
<dbReference type="RefSeq" id="XP_001828728.1">
    <property type="nucleotide sequence ID" value="XM_001828676.1"/>
</dbReference>
<keyword evidence="2" id="KW-0472">Membrane</keyword>